<evidence type="ECO:0000256" key="6">
    <source>
        <dbReference type="ARBA" id="ARBA00022946"/>
    </source>
</evidence>
<evidence type="ECO:0000256" key="7">
    <source>
        <dbReference type="ARBA" id="ARBA00022989"/>
    </source>
</evidence>
<evidence type="ECO:0000256" key="8">
    <source>
        <dbReference type="ARBA" id="ARBA00023136"/>
    </source>
</evidence>
<dbReference type="GO" id="GO:0031969">
    <property type="term" value="C:chloroplast membrane"/>
    <property type="evidence" value="ECO:0007669"/>
    <property type="project" value="UniProtKB-SubCell"/>
</dbReference>
<evidence type="ECO:0000313" key="11">
    <source>
        <dbReference type="Proteomes" id="UP000187406"/>
    </source>
</evidence>
<dbReference type="PANTHER" id="PTHR31620">
    <property type="entry name" value="PROTEIN RETICULATA-RELATED 2, CHLOROPLASTIC-RELATED"/>
    <property type="match status" value="1"/>
</dbReference>
<comment type="similarity">
    <text evidence="2">Belongs to the RETICULATA family.</text>
</comment>
<accession>A0A1Q3CRK7</accession>
<dbReference type="FunCoup" id="A0A1Q3CRK7">
    <property type="interactions" value="843"/>
</dbReference>
<keyword evidence="4" id="KW-0934">Plastid</keyword>
<evidence type="ECO:0000256" key="2">
    <source>
        <dbReference type="ARBA" id="ARBA00010793"/>
    </source>
</evidence>
<name>A0A1Q3CRK7_CEPFO</name>
<organism evidence="10 11">
    <name type="scientific">Cephalotus follicularis</name>
    <name type="common">Albany pitcher plant</name>
    <dbReference type="NCBI Taxonomy" id="3775"/>
    <lineage>
        <taxon>Eukaryota</taxon>
        <taxon>Viridiplantae</taxon>
        <taxon>Streptophyta</taxon>
        <taxon>Embryophyta</taxon>
        <taxon>Tracheophyta</taxon>
        <taxon>Spermatophyta</taxon>
        <taxon>Magnoliopsida</taxon>
        <taxon>eudicotyledons</taxon>
        <taxon>Gunneridae</taxon>
        <taxon>Pentapetalae</taxon>
        <taxon>rosids</taxon>
        <taxon>fabids</taxon>
        <taxon>Oxalidales</taxon>
        <taxon>Cephalotaceae</taxon>
        <taxon>Cephalotus</taxon>
    </lineage>
</organism>
<evidence type="ECO:0000256" key="1">
    <source>
        <dbReference type="ARBA" id="ARBA00004508"/>
    </source>
</evidence>
<dbReference type="InterPro" id="IPR021825">
    <property type="entry name" value="RETICULATA-related"/>
</dbReference>
<feature type="transmembrane region" description="Helical" evidence="9">
    <location>
        <begin position="107"/>
        <end position="128"/>
    </location>
</feature>
<comment type="subcellular location">
    <subcellularLocation>
        <location evidence="1">Plastid</location>
        <location evidence="1">Chloroplast membrane</location>
        <topology evidence="1">Multi-pass membrane protein</topology>
    </subcellularLocation>
</comment>
<evidence type="ECO:0000313" key="10">
    <source>
        <dbReference type="EMBL" id="GAV82867.1"/>
    </source>
</evidence>
<evidence type="ECO:0000256" key="4">
    <source>
        <dbReference type="ARBA" id="ARBA00022640"/>
    </source>
</evidence>
<comment type="caution">
    <text evidence="10">The sequence shown here is derived from an EMBL/GenBank/DDBJ whole genome shotgun (WGS) entry which is preliminary data.</text>
</comment>
<dbReference type="PANTHER" id="PTHR31620:SF15">
    <property type="entry name" value="PROTEIN RETICULATA-RELATED 2, CHLOROPLASTIC-RELATED"/>
    <property type="match status" value="1"/>
</dbReference>
<keyword evidence="5 9" id="KW-0812">Transmembrane</keyword>
<dbReference type="Proteomes" id="UP000187406">
    <property type="component" value="Unassembled WGS sequence"/>
</dbReference>
<evidence type="ECO:0000256" key="5">
    <source>
        <dbReference type="ARBA" id="ARBA00022692"/>
    </source>
</evidence>
<dbReference type="AlphaFoldDB" id="A0A1Q3CRK7"/>
<keyword evidence="7 9" id="KW-1133">Transmembrane helix</keyword>
<keyword evidence="3" id="KW-0150">Chloroplast</keyword>
<dbReference type="STRING" id="3775.A0A1Q3CRK7"/>
<feature type="transmembrane region" description="Helical" evidence="9">
    <location>
        <begin position="50"/>
        <end position="70"/>
    </location>
</feature>
<dbReference type="Pfam" id="PF11891">
    <property type="entry name" value="RETICULATA-like"/>
    <property type="match status" value="1"/>
</dbReference>
<dbReference type="EMBL" id="BDDD01002739">
    <property type="protein sequence ID" value="GAV82867.1"/>
    <property type="molecule type" value="Genomic_DNA"/>
</dbReference>
<keyword evidence="8 9" id="KW-0472">Membrane</keyword>
<keyword evidence="6" id="KW-0809">Transit peptide</keyword>
<evidence type="ECO:0000256" key="3">
    <source>
        <dbReference type="ARBA" id="ARBA00022528"/>
    </source>
</evidence>
<dbReference type="OrthoDB" id="497268at2759"/>
<keyword evidence="11" id="KW-1185">Reference proteome</keyword>
<evidence type="ECO:0000256" key="9">
    <source>
        <dbReference type="SAM" id="Phobius"/>
    </source>
</evidence>
<protein>
    <submittedName>
        <fullName evidence="10">DUF3411 domain-containing protein</fullName>
    </submittedName>
</protein>
<proteinExistence type="inferred from homology"/>
<reference evidence="11" key="1">
    <citation type="submission" date="2016-04" db="EMBL/GenBank/DDBJ databases">
        <title>Cephalotus genome sequencing.</title>
        <authorList>
            <person name="Fukushima K."/>
            <person name="Hasebe M."/>
            <person name="Fang X."/>
        </authorList>
    </citation>
    <scope>NUCLEOTIDE SEQUENCE [LARGE SCALE GENOMIC DNA]</scope>
    <source>
        <strain evidence="11">cv. St1</strain>
    </source>
</reference>
<dbReference type="InParanoid" id="A0A1Q3CRK7"/>
<gene>
    <name evidence="10" type="ORF">CFOL_v3_26318</name>
</gene>
<sequence length="192" mass="20883">MFLNGWRKIEFLSIPNSRSRFRWKKLVGVSSCVAGDMASHPNWGLNELDFVFSTLVVGSILNSTLMYLLAHTMSASSTRLPGIFANCPTSHMFEPGPFSIINRFGTLVYKGIVFSIVGFAVGLVGTAMPNGLINLGKKMDPTFENTNKPSFVILARLTGSQSFGEDKVVVVEVGSAAEKEKLADGTEDLQNN</sequence>